<protein>
    <submittedName>
        <fullName evidence="1">Uncharacterized protein</fullName>
    </submittedName>
</protein>
<organism evidence="1 2">
    <name type="scientific">Niabella drilacis (strain DSM 25811 / CCM 8410 / CCUG 62505 / LMG 26954 / E90)</name>
    <dbReference type="NCBI Taxonomy" id="1285928"/>
    <lineage>
        <taxon>Bacteria</taxon>
        <taxon>Pseudomonadati</taxon>
        <taxon>Bacteroidota</taxon>
        <taxon>Chitinophagia</taxon>
        <taxon>Chitinophagales</taxon>
        <taxon>Chitinophagaceae</taxon>
        <taxon>Niabella</taxon>
    </lineage>
</organism>
<name>A0A1G6LYP7_NIADE</name>
<sequence length="83" mass="9108">MEEKKAQSFLEKLKAKAQAQEKYGGPVAEKEASMGARTCPNCGAGRAKDDGLTHCAYCGFEFLQVTLTDGLHIKKEDNSRENQ</sequence>
<reference evidence="2" key="1">
    <citation type="submission" date="2016-10" db="EMBL/GenBank/DDBJ databases">
        <authorList>
            <person name="Varghese N."/>
            <person name="Submissions S."/>
        </authorList>
    </citation>
    <scope>NUCLEOTIDE SEQUENCE [LARGE SCALE GENOMIC DNA]</scope>
    <source>
        <strain evidence="2">DSM 25811 / CCM 8410 / LMG 26954 / E90</strain>
    </source>
</reference>
<accession>A0A1G6LYP7</accession>
<proteinExistence type="predicted"/>
<evidence type="ECO:0000313" key="2">
    <source>
        <dbReference type="Proteomes" id="UP000198757"/>
    </source>
</evidence>
<gene>
    <name evidence="1" type="ORF">SAMN04487894_102497</name>
</gene>
<dbReference type="Proteomes" id="UP000198757">
    <property type="component" value="Unassembled WGS sequence"/>
</dbReference>
<dbReference type="AlphaFoldDB" id="A0A1G6LYP7"/>
<dbReference type="STRING" id="1285928.SAMN04487894_102497"/>
<evidence type="ECO:0000313" key="1">
    <source>
        <dbReference type="EMBL" id="SDC48237.1"/>
    </source>
</evidence>
<dbReference type="EMBL" id="FMZO01000002">
    <property type="protein sequence ID" value="SDC48237.1"/>
    <property type="molecule type" value="Genomic_DNA"/>
</dbReference>
<keyword evidence="2" id="KW-1185">Reference proteome</keyword>
<dbReference type="RefSeq" id="WP_090389096.1">
    <property type="nucleotide sequence ID" value="NZ_FMZO01000002.1"/>
</dbReference>
<dbReference type="OrthoDB" id="1149873at2"/>